<dbReference type="Proteomes" id="UP000254938">
    <property type="component" value="Unassembled WGS sequence"/>
</dbReference>
<sequence>MLPEVNALNVGANRRWCIFRRNSFAHVISR</sequence>
<accession>A0A377TLK2</accession>
<dbReference type="EMBL" id="UGKQ01000007">
    <property type="protein sequence ID" value="STS79741.1"/>
    <property type="molecule type" value="Genomic_DNA"/>
</dbReference>
<gene>
    <name evidence="1" type="ORF">NCTC9140_01427</name>
</gene>
<reference evidence="1 2" key="1">
    <citation type="submission" date="2018-06" db="EMBL/GenBank/DDBJ databases">
        <authorList>
            <consortium name="Pathogen Informatics"/>
            <person name="Doyle S."/>
        </authorList>
    </citation>
    <scope>NUCLEOTIDE SEQUENCE [LARGE SCALE GENOMIC DNA]</scope>
    <source>
        <strain evidence="1 2">NCTC9140</strain>
    </source>
</reference>
<evidence type="ECO:0000313" key="1">
    <source>
        <dbReference type="EMBL" id="STS79741.1"/>
    </source>
</evidence>
<protein>
    <submittedName>
        <fullName evidence="1">Uncharacterized protein</fullName>
    </submittedName>
</protein>
<evidence type="ECO:0000313" key="2">
    <source>
        <dbReference type="Proteomes" id="UP000254938"/>
    </source>
</evidence>
<dbReference type="AlphaFoldDB" id="A0A377TLK2"/>
<proteinExistence type="predicted"/>
<name>A0A377TLK2_KLEPN</name>
<organism evidence="1 2">
    <name type="scientific">Klebsiella pneumoniae</name>
    <dbReference type="NCBI Taxonomy" id="573"/>
    <lineage>
        <taxon>Bacteria</taxon>
        <taxon>Pseudomonadati</taxon>
        <taxon>Pseudomonadota</taxon>
        <taxon>Gammaproteobacteria</taxon>
        <taxon>Enterobacterales</taxon>
        <taxon>Enterobacteriaceae</taxon>
        <taxon>Klebsiella/Raoultella group</taxon>
        <taxon>Klebsiella</taxon>
        <taxon>Klebsiella pneumoniae complex</taxon>
    </lineage>
</organism>